<reference evidence="1 2" key="1">
    <citation type="submission" date="2019-01" db="EMBL/GenBank/DDBJ databases">
        <title>Halorientalis sp. F13-25 a new haloarchaeum isolated from hypersaline water.</title>
        <authorList>
            <person name="Ana D.-V."/>
            <person name="Cristina S.-P."/>
            <person name="Antonio V."/>
        </authorList>
    </citation>
    <scope>NUCLEOTIDE SEQUENCE [LARGE SCALE GENOMIC DNA]</scope>
    <source>
        <strain evidence="1 2">F13-25</strain>
    </source>
</reference>
<accession>A0A498L3T6</accession>
<evidence type="ECO:0000313" key="1">
    <source>
        <dbReference type="EMBL" id="RXK48685.1"/>
    </source>
</evidence>
<evidence type="ECO:0000313" key="2">
    <source>
        <dbReference type="Proteomes" id="UP000289691"/>
    </source>
</evidence>
<dbReference type="EMBL" id="RDFA01000004">
    <property type="protein sequence ID" value="RXK48685.1"/>
    <property type="molecule type" value="Genomic_DNA"/>
</dbReference>
<comment type="caution">
    <text evidence="1">The sequence shown here is derived from an EMBL/GenBank/DDBJ whole genome shotgun (WGS) entry which is preliminary data.</text>
</comment>
<dbReference type="PROSITE" id="PS51257">
    <property type="entry name" value="PROKAR_LIPOPROTEIN"/>
    <property type="match status" value="1"/>
</dbReference>
<gene>
    <name evidence="1" type="ORF">EAF64_13520</name>
</gene>
<dbReference type="OrthoDB" id="239748at2157"/>
<dbReference type="RefSeq" id="WP_129069522.1">
    <property type="nucleotide sequence ID" value="NZ_RDFA01000004.1"/>
</dbReference>
<sequence length="392" mass="43436">MNRRTLLAAVGSILAAGCSQNRGGGSGERGAYSEKFGMGRKADTPVDFGFDGNNQSFDFNYGDDPDFEFNSSQVGSEARFDFRGGQQRESDSLPTPAETNKQATEYLVQARRSLIEAIEIYAGFGGEDIDLTSVSPTTESFSPYEVKSKIDNSRQPLRRAAEYATEGQKVYIVALEQTGIFLKHAVEAEVEVRSALAEYQNAMSFLYDADTTNFEAPQKRLRDHATEAQDEVDLITSETDSSALQVVDSDAQELYKAKMAQFEAVIQTFRSLEGGVAEIGSGLSSLKEGAKVYNNREYENASFDLGSALNSFSGAKRAFQTARSNAVLQSATRPGLDFVTILYQITDDLNESAEAKTNDNNERYVEYRERAIDHLRSDDRTEYMSEINQIQW</sequence>
<keyword evidence="2" id="KW-1185">Reference proteome</keyword>
<protein>
    <submittedName>
        <fullName evidence="1">Uncharacterized protein</fullName>
    </submittedName>
</protein>
<organism evidence="1 2">
    <name type="scientific">Halorientalis pallida</name>
    <dbReference type="NCBI Taxonomy" id="2479928"/>
    <lineage>
        <taxon>Archaea</taxon>
        <taxon>Methanobacteriati</taxon>
        <taxon>Methanobacteriota</taxon>
        <taxon>Stenosarchaea group</taxon>
        <taxon>Halobacteria</taxon>
        <taxon>Halobacteriales</taxon>
        <taxon>Haloarculaceae</taxon>
        <taxon>Halorientalis</taxon>
    </lineage>
</organism>
<dbReference type="Proteomes" id="UP000289691">
    <property type="component" value="Unassembled WGS sequence"/>
</dbReference>
<name>A0A498L3T6_9EURY</name>
<dbReference type="AlphaFoldDB" id="A0A498L3T6"/>
<proteinExistence type="predicted"/>